<dbReference type="AlphaFoldDB" id="A0A392S506"/>
<feature type="non-terminal residue" evidence="2">
    <location>
        <position position="54"/>
    </location>
</feature>
<accession>A0A392S506</accession>
<reference evidence="2 3" key="1">
    <citation type="journal article" date="2018" name="Front. Plant Sci.">
        <title>Red Clover (Trifolium pratense) and Zigzag Clover (T. medium) - A Picture of Genomic Similarities and Differences.</title>
        <authorList>
            <person name="Dluhosova J."/>
            <person name="Istvanek J."/>
            <person name="Nedelnik J."/>
            <person name="Repkova J."/>
        </authorList>
    </citation>
    <scope>NUCLEOTIDE SEQUENCE [LARGE SCALE GENOMIC DNA]</scope>
    <source>
        <strain evidence="3">cv. 10/8</strain>
        <tissue evidence="2">Leaf</tissue>
    </source>
</reference>
<keyword evidence="3" id="KW-1185">Reference proteome</keyword>
<evidence type="ECO:0000313" key="2">
    <source>
        <dbReference type="EMBL" id="MCI43284.1"/>
    </source>
</evidence>
<dbReference type="EMBL" id="LXQA010315221">
    <property type="protein sequence ID" value="MCI43284.1"/>
    <property type="molecule type" value="Genomic_DNA"/>
</dbReference>
<proteinExistence type="predicted"/>
<evidence type="ECO:0000256" key="1">
    <source>
        <dbReference type="SAM" id="MobiDB-lite"/>
    </source>
</evidence>
<sequence>FARDFFLAENPPHSDDTPASTPASTPTDKAWDHGTKRRYITFMKLTETMGKIGT</sequence>
<organism evidence="2 3">
    <name type="scientific">Trifolium medium</name>
    <dbReference type="NCBI Taxonomy" id="97028"/>
    <lineage>
        <taxon>Eukaryota</taxon>
        <taxon>Viridiplantae</taxon>
        <taxon>Streptophyta</taxon>
        <taxon>Embryophyta</taxon>
        <taxon>Tracheophyta</taxon>
        <taxon>Spermatophyta</taxon>
        <taxon>Magnoliopsida</taxon>
        <taxon>eudicotyledons</taxon>
        <taxon>Gunneridae</taxon>
        <taxon>Pentapetalae</taxon>
        <taxon>rosids</taxon>
        <taxon>fabids</taxon>
        <taxon>Fabales</taxon>
        <taxon>Fabaceae</taxon>
        <taxon>Papilionoideae</taxon>
        <taxon>50 kb inversion clade</taxon>
        <taxon>NPAAA clade</taxon>
        <taxon>Hologalegina</taxon>
        <taxon>IRL clade</taxon>
        <taxon>Trifolieae</taxon>
        <taxon>Trifolium</taxon>
    </lineage>
</organism>
<feature type="compositionally biased region" description="Low complexity" evidence="1">
    <location>
        <begin position="17"/>
        <end position="28"/>
    </location>
</feature>
<feature type="non-terminal residue" evidence="2">
    <location>
        <position position="1"/>
    </location>
</feature>
<feature type="region of interest" description="Disordered" evidence="1">
    <location>
        <begin position="1"/>
        <end position="31"/>
    </location>
</feature>
<protein>
    <submittedName>
        <fullName evidence="2">Uncharacterized protein</fullName>
    </submittedName>
</protein>
<evidence type="ECO:0000313" key="3">
    <source>
        <dbReference type="Proteomes" id="UP000265520"/>
    </source>
</evidence>
<comment type="caution">
    <text evidence="2">The sequence shown here is derived from an EMBL/GenBank/DDBJ whole genome shotgun (WGS) entry which is preliminary data.</text>
</comment>
<dbReference type="Proteomes" id="UP000265520">
    <property type="component" value="Unassembled WGS sequence"/>
</dbReference>
<name>A0A392S506_9FABA</name>